<protein>
    <recommendedName>
        <fullName evidence="7">Major facilitator superfamily (MFS) profile domain-containing protein</fullName>
    </recommendedName>
</protein>
<evidence type="ECO:0000313" key="8">
    <source>
        <dbReference type="EMBL" id="KAK4535426.1"/>
    </source>
</evidence>
<feature type="transmembrane region" description="Helical" evidence="6">
    <location>
        <begin position="554"/>
        <end position="577"/>
    </location>
</feature>
<dbReference type="CDD" id="cd17380">
    <property type="entry name" value="MFS_SLC17A9_like"/>
    <property type="match status" value="1"/>
</dbReference>
<evidence type="ECO:0000256" key="5">
    <source>
        <dbReference type="SAM" id="MobiDB-lite"/>
    </source>
</evidence>
<sequence length="612" mass="66574">MEAKMPHTLRETSSFRRMYSQCVATSTGDSHRQRSTAAFLHTGGWSLAAAGGVSREAGSRRCRSGGERDRARSVCAGNGGRVFPILRTSRSAAFISNASLRWWGRFARPTTPPAPAWGRATRSLCMRDESDSARTDATPTDTSPSPPELAAAEHNGAPERRQRHLRRLAQPPDDFGRVPERIRITILCFLAFMVNSIDRINLSVAILPMRSVFHWSSTTVGLIQSAFFWGYMLTQLPGGYLADRFGGRSVLAAGVIAWSAMTFLTPAASSLGLPSLLLARALLGVGEGVAMPAMNNLISQWVPDRERSRSLSLIYSGMYMGSVIGLLACPRMIAANGWQSVFYIFGMTGLIWYVCWEIFTNASRPQDSVTIDNTELRYLEQEMQRRAPSSADGGGDGTATDVGATRKQHVPWRRLLSERATWAIMIGHFCCTWGYFLLLAWLPTYFNQALGFDLHQSALLCVMPWLTMFLGANASGWIADAMLASGRFSTTVVRKIMQLIGFLGPAAFLALVAGTHDARLAVVYMATALGLASFSQSGIYSNHADIGPQYAGSLLALSNTVATIPGITGVALTGWLLDVTGGSWSVVFSTAIFFYLLGSVVYTAFGTGKRIF</sequence>
<feature type="transmembrane region" description="Helical" evidence="6">
    <location>
        <begin position="462"/>
        <end position="484"/>
    </location>
</feature>
<evidence type="ECO:0000313" key="9">
    <source>
        <dbReference type="Proteomes" id="UP001301350"/>
    </source>
</evidence>
<dbReference type="InterPro" id="IPR005829">
    <property type="entry name" value="Sugar_transporter_CS"/>
</dbReference>
<dbReference type="PROSITE" id="PS50850">
    <property type="entry name" value="MFS"/>
    <property type="match status" value="1"/>
</dbReference>
<feature type="transmembrane region" description="Helical" evidence="6">
    <location>
        <begin position="310"/>
        <end position="334"/>
    </location>
</feature>
<organism evidence="8 9">
    <name type="scientific">Cyanidium caldarium</name>
    <name type="common">Red alga</name>
    <dbReference type="NCBI Taxonomy" id="2771"/>
    <lineage>
        <taxon>Eukaryota</taxon>
        <taxon>Rhodophyta</taxon>
        <taxon>Bangiophyceae</taxon>
        <taxon>Cyanidiales</taxon>
        <taxon>Cyanidiaceae</taxon>
        <taxon>Cyanidium</taxon>
    </lineage>
</organism>
<dbReference type="GO" id="GO:0016020">
    <property type="term" value="C:membrane"/>
    <property type="evidence" value="ECO:0007669"/>
    <property type="project" value="UniProtKB-SubCell"/>
</dbReference>
<keyword evidence="9" id="KW-1185">Reference proteome</keyword>
<keyword evidence="3 6" id="KW-1133">Transmembrane helix</keyword>
<feature type="transmembrane region" description="Helical" evidence="6">
    <location>
        <begin position="583"/>
        <end position="605"/>
    </location>
</feature>
<evidence type="ECO:0000256" key="6">
    <source>
        <dbReference type="SAM" id="Phobius"/>
    </source>
</evidence>
<evidence type="ECO:0000256" key="2">
    <source>
        <dbReference type="ARBA" id="ARBA00022692"/>
    </source>
</evidence>
<feature type="transmembrane region" description="Helical" evidence="6">
    <location>
        <begin position="245"/>
        <end position="265"/>
    </location>
</feature>
<feature type="transmembrane region" description="Helical" evidence="6">
    <location>
        <begin position="340"/>
        <end position="359"/>
    </location>
</feature>
<comment type="subcellular location">
    <subcellularLocation>
        <location evidence="1">Membrane</location>
        <topology evidence="1">Multi-pass membrane protein</topology>
    </subcellularLocation>
</comment>
<feature type="transmembrane region" description="Helical" evidence="6">
    <location>
        <begin position="212"/>
        <end position="233"/>
    </location>
</feature>
<feature type="transmembrane region" description="Helical" evidence="6">
    <location>
        <begin position="521"/>
        <end position="542"/>
    </location>
</feature>
<dbReference type="AlphaFoldDB" id="A0AAV9ITK9"/>
<comment type="caution">
    <text evidence="8">The sequence shown here is derived from an EMBL/GenBank/DDBJ whole genome shotgun (WGS) entry which is preliminary data.</text>
</comment>
<gene>
    <name evidence="8" type="ORF">CDCA_CDCA05G1451</name>
</gene>
<dbReference type="Pfam" id="PF07690">
    <property type="entry name" value="MFS_1"/>
    <property type="match status" value="1"/>
</dbReference>
<feature type="transmembrane region" description="Helical" evidence="6">
    <location>
        <begin position="422"/>
        <end position="442"/>
    </location>
</feature>
<evidence type="ECO:0000256" key="3">
    <source>
        <dbReference type="ARBA" id="ARBA00022989"/>
    </source>
</evidence>
<dbReference type="InterPro" id="IPR020846">
    <property type="entry name" value="MFS_dom"/>
</dbReference>
<dbReference type="EMBL" id="JANCYW010000005">
    <property type="protein sequence ID" value="KAK4535426.1"/>
    <property type="molecule type" value="Genomic_DNA"/>
</dbReference>
<feature type="transmembrane region" description="Helical" evidence="6">
    <location>
        <begin position="496"/>
        <end position="515"/>
    </location>
</feature>
<evidence type="ECO:0000256" key="1">
    <source>
        <dbReference type="ARBA" id="ARBA00004141"/>
    </source>
</evidence>
<accession>A0AAV9ITK9</accession>
<dbReference type="InterPro" id="IPR036259">
    <property type="entry name" value="MFS_trans_sf"/>
</dbReference>
<dbReference type="InterPro" id="IPR050382">
    <property type="entry name" value="MFS_Na/Anion_cotransporter"/>
</dbReference>
<dbReference type="FunFam" id="1.20.1250.20:FF:000423">
    <property type="entry name" value="Putative inorganic phosphate cotransporter-like Protein"/>
    <property type="match status" value="1"/>
</dbReference>
<dbReference type="PROSITE" id="PS00217">
    <property type="entry name" value="SUGAR_TRANSPORT_2"/>
    <property type="match status" value="1"/>
</dbReference>
<evidence type="ECO:0000256" key="4">
    <source>
        <dbReference type="ARBA" id="ARBA00023136"/>
    </source>
</evidence>
<feature type="transmembrane region" description="Helical" evidence="6">
    <location>
        <begin position="277"/>
        <end position="298"/>
    </location>
</feature>
<dbReference type="Proteomes" id="UP001301350">
    <property type="component" value="Unassembled WGS sequence"/>
</dbReference>
<feature type="region of interest" description="Disordered" evidence="5">
    <location>
        <begin position="128"/>
        <end position="162"/>
    </location>
</feature>
<reference evidence="8 9" key="1">
    <citation type="submission" date="2022-07" db="EMBL/GenBank/DDBJ databases">
        <title>Genome-wide signatures of adaptation to extreme environments.</title>
        <authorList>
            <person name="Cho C.H."/>
            <person name="Yoon H.S."/>
        </authorList>
    </citation>
    <scope>NUCLEOTIDE SEQUENCE [LARGE SCALE GENOMIC DNA]</scope>
    <source>
        <strain evidence="8 9">DBV 063 E5</strain>
    </source>
</reference>
<dbReference type="InterPro" id="IPR044777">
    <property type="entry name" value="SLC17A9-like"/>
</dbReference>
<name>A0AAV9ITK9_CYACA</name>
<proteinExistence type="predicted"/>
<dbReference type="FunFam" id="1.20.1250.20:FF:000058">
    <property type="entry name" value="ascorbate transporter, chloroplastic isoform X1"/>
    <property type="match status" value="1"/>
</dbReference>
<feature type="domain" description="Major facilitator superfamily (MFS) profile" evidence="7">
    <location>
        <begin position="184"/>
        <end position="610"/>
    </location>
</feature>
<dbReference type="PANTHER" id="PTHR11662:SF399">
    <property type="entry name" value="FI19708P1-RELATED"/>
    <property type="match status" value="1"/>
</dbReference>
<dbReference type="GO" id="GO:0015291">
    <property type="term" value="F:secondary active transmembrane transporter activity"/>
    <property type="evidence" value="ECO:0007669"/>
    <property type="project" value="UniProtKB-ARBA"/>
</dbReference>
<dbReference type="InterPro" id="IPR011701">
    <property type="entry name" value="MFS"/>
</dbReference>
<keyword evidence="2 6" id="KW-0812">Transmembrane</keyword>
<dbReference type="Gene3D" id="1.20.1250.20">
    <property type="entry name" value="MFS general substrate transporter like domains"/>
    <property type="match status" value="2"/>
</dbReference>
<dbReference type="SUPFAM" id="SSF103473">
    <property type="entry name" value="MFS general substrate transporter"/>
    <property type="match status" value="1"/>
</dbReference>
<evidence type="ECO:0000259" key="7">
    <source>
        <dbReference type="PROSITE" id="PS50850"/>
    </source>
</evidence>
<dbReference type="PANTHER" id="PTHR11662">
    <property type="entry name" value="SOLUTE CARRIER FAMILY 17"/>
    <property type="match status" value="1"/>
</dbReference>
<keyword evidence="4 6" id="KW-0472">Membrane</keyword>